<reference evidence="1 2" key="1">
    <citation type="submission" date="2015-09" db="EMBL/GenBank/DDBJ databases">
        <title>Sorangium comparison.</title>
        <authorList>
            <person name="Zaburannyi N."/>
            <person name="Bunk B."/>
            <person name="Overmann J."/>
            <person name="Mueller R."/>
        </authorList>
    </citation>
    <scope>NUCLEOTIDE SEQUENCE [LARGE SCALE GENOMIC DNA]</scope>
    <source>
        <strain evidence="1 2">So ce836</strain>
    </source>
</reference>
<dbReference type="Proteomes" id="UP000295497">
    <property type="component" value="Chromosome"/>
</dbReference>
<proteinExistence type="predicted"/>
<protein>
    <submittedName>
        <fullName evidence="1">Uncharacterized protein</fullName>
    </submittedName>
</protein>
<dbReference type="AlphaFoldDB" id="A0A4P2QL95"/>
<evidence type="ECO:0000313" key="2">
    <source>
        <dbReference type="Proteomes" id="UP000295497"/>
    </source>
</evidence>
<organism evidence="1 2">
    <name type="scientific">Sorangium cellulosum</name>
    <name type="common">Polyangium cellulosum</name>
    <dbReference type="NCBI Taxonomy" id="56"/>
    <lineage>
        <taxon>Bacteria</taxon>
        <taxon>Pseudomonadati</taxon>
        <taxon>Myxococcota</taxon>
        <taxon>Polyangia</taxon>
        <taxon>Polyangiales</taxon>
        <taxon>Polyangiaceae</taxon>
        <taxon>Sorangium</taxon>
    </lineage>
</organism>
<name>A0A4P2QL95_SORCE</name>
<evidence type="ECO:0000313" key="1">
    <source>
        <dbReference type="EMBL" id="AUX30576.1"/>
    </source>
</evidence>
<dbReference type="EMBL" id="CP012672">
    <property type="protein sequence ID" value="AUX30576.1"/>
    <property type="molecule type" value="Genomic_DNA"/>
</dbReference>
<gene>
    <name evidence="1" type="ORF">SOCE836_026850</name>
</gene>
<accession>A0A4P2QL95</accession>
<sequence length="145" mass="16323">MRHWAPPPYTWLMAPSGGHPENGVEWTDPIAPASQFFHRAGFFRRMQPARYVIQGKWRCASNVDNSQWAVGVETRIRNRRGHAYAEKLSHSAIRALFSCGGGSSLALAYKRSMMKLRALSSKPWGARFASAVRTRDSGEVQKYPS</sequence>